<dbReference type="AlphaFoldDB" id="A0A137S8R5"/>
<protein>
    <submittedName>
        <fullName evidence="1">Uncharacterized protein</fullName>
    </submittedName>
</protein>
<dbReference type="PATRIC" id="fig|1306954.6.peg.776"/>
<gene>
    <name evidence="1" type="ORF">J122_2489</name>
</gene>
<dbReference type="EMBL" id="LOCO01000013">
    <property type="protein sequence ID" value="KXO08834.1"/>
    <property type="molecule type" value="Genomic_DNA"/>
</dbReference>
<accession>A0A137S8R5</accession>
<dbReference type="RefSeq" id="WP_061332526.1">
    <property type="nucleotide sequence ID" value="NZ_LOCO01000013.1"/>
</dbReference>
<proteinExistence type="predicted"/>
<keyword evidence="2" id="KW-1185">Reference proteome</keyword>
<dbReference type="InterPro" id="IPR043128">
    <property type="entry name" value="Rev_trsase/Diguanyl_cyclase"/>
</dbReference>
<comment type="caution">
    <text evidence="1">The sequence shown here is derived from an EMBL/GenBank/DDBJ whole genome shotgun (WGS) entry which is preliminary data.</text>
</comment>
<dbReference type="Proteomes" id="UP000070282">
    <property type="component" value="Unassembled WGS sequence"/>
</dbReference>
<name>A0A137S8R5_9GAMM</name>
<organism evidence="1 2">
    <name type="scientific">Marinobacter excellens LAMA 842</name>
    <dbReference type="NCBI Taxonomy" id="1306954"/>
    <lineage>
        <taxon>Bacteria</taxon>
        <taxon>Pseudomonadati</taxon>
        <taxon>Pseudomonadota</taxon>
        <taxon>Gammaproteobacteria</taxon>
        <taxon>Pseudomonadales</taxon>
        <taxon>Marinobacteraceae</taxon>
        <taxon>Marinobacter</taxon>
    </lineage>
</organism>
<dbReference type="Gene3D" id="3.30.70.270">
    <property type="match status" value="1"/>
</dbReference>
<sequence>MASEESWKDKYLRELDNLLNRLRSDLRKQKFDIDAWKTLQDQIDKAITRLDEAEPKGPKADTQAVRALYQAKDAGRNQVMVD</sequence>
<evidence type="ECO:0000313" key="2">
    <source>
        <dbReference type="Proteomes" id="UP000070282"/>
    </source>
</evidence>
<reference evidence="2" key="1">
    <citation type="submission" date="2015-12" db="EMBL/GenBank/DDBJ databases">
        <authorList>
            <person name="Lima A."/>
            <person name="Farahani Zayas N."/>
            <person name="Castro Da Silva M.A."/>
            <person name="Cabral A."/>
            <person name="Pessatti M.L."/>
        </authorList>
    </citation>
    <scope>NUCLEOTIDE SEQUENCE [LARGE SCALE GENOMIC DNA]</scope>
    <source>
        <strain evidence="2">LAMA 842</strain>
    </source>
</reference>
<evidence type="ECO:0000313" key="1">
    <source>
        <dbReference type="EMBL" id="KXO08834.1"/>
    </source>
</evidence>